<dbReference type="OrthoDB" id="2141514at2759"/>
<keyword evidence="2" id="KW-1185">Reference proteome</keyword>
<dbReference type="EMBL" id="MU032350">
    <property type="protein sequence ID" value="KAF3762677.1"/>
    <property type="molecule type" value="Genomic_DNA"/>
</dbReference>
<dbReference type="RefSeq" id="XP_040773656.1">
    <property type="nucleotide sequence ID" value="XM_040917602.1"/>
</dbReference>
<proteinExistence type="predicted"/>
<reference evidence="1" key="1">
    <citation type="journal article" date="2020" name="Phytopathology">
        <title>Genome sequence of the chestnut blight fungus Cryphonectria parasitica EP155: A fundamental resource for an archetypical invasive plant pathogen.</title>
        <authorList>
            <person name="Crouch J.A."/>
            <person name="Dawe A."/>
            <person name="Aerts A."/>
            <person name="Barry K."/>
            <person name="Churchill A.C.L."/>
            <person name="Grimwood J."/>
            <person name="Hillman B."/>
            <person name="Milgroom M.G."/>
            <person name="Pangilinan J."/>
            <person name="Smith M."/>
            <person name="Salamov A."/>
            <person name="Schmutz J."/>
            <person name="Yadav J."/>
            <person name="Grigoriev I.V."/>
            <person name="Nuss D."/>
        </authorList>
    </citation>
    <scope>NUCLEOTIDE SEQUENCE</scope>
    <source>
        <strain evidence="1">EP155</strain>
    </source>
</reference>
<organism evidence="1 2">
    <name type="scientific">Cryphonectria parasitica (strain ATCC 38755 / EP155)</name>
    <dbReference type="NCBI Taxonomy" id="660469"/>
    <lineage>
        <taxon>Eukaryota</taxon>
        <taxon>Fungi</taxon>
        <taxon>Dikarya</taxon>
        <taxon>Ascomycota</taxon>
        <taxon>Pezizomycotina</taxon>
        <taxon>Sordariomycetes</taxon>
        <taxon>Sordariomycetidae</taxon>
        <taxon>Diaporthales</taxon>
        <taxon>Cryphonectriaceae</taxon>
        <taxon>Cryphonectria-Endothia species complex</taxon>
        <taxon>Cryphonectria</taxon>
    </lineage>
</organism>
<accession>A0A9P5CLX6</accession>
<evidence type="ECO:0000313" key="2">
    <source>
        <dbReference type="Proteomes" id="UP000803844"/>
    </source>
</evidence>
<dbReference type="Proteomes" id="UP000803844">
    <property type="component" value="Unassembled WGS sequence"/>
</dbReference>
<protein>
    <recommendedName>
        <fullName evidence="3">Alpha/beta-hydrolase</fullName>
    </recommendedName>
</protein>
<evidence type="ECO:0000313" key="1">
    <source>
        <dbReference type="EMBL" id="KAF3762677.1"/>
    </source>
</evidence>
<sequence length="280" mass="30109">MFSSLTNITDFASAFHKGTKHFFTSRTLGPGGSGIYGPASYLVHPTLPNHTIYTPHPSALAQDEKLPVLVWANGMGLAWGLMFGCFLREIASHGYVVIANGGPGDEGTWSGLGRLQQVDEGAMSHVDGSRIALAGQSKGAIDAYAAAAVLRAKAKAEGATDRVKTVGVFNSGLIFRPADKVEQVKGLTVPVFFFIGGPADLAHRNAEMDWDLLPGDLPAWMGNLDVGHMGTFYDEDEKGGTFGRAAVDWLDFVLKGDEGARKRMVEEYRHGGWKVRSQNL</sequence>
<dbReference type="SUPFAM" id="SSF53474">
    <property type="entry name" value="alpha/beta-Hydrolases"/>
    <property type="match status" value="1"/>
</dbReference>
<dbReference type="Gene3D" id="3.40.50.1820">
    <property type="entry name" value="alpha/beta hydrolase"/>
    <property type="match status" value="1"/>
</dbReference>
<gene>
    <name evidence="1" type="ORF">M406DRAFT_263608</name>
</gene>
<evidence type="ECO:0008006" key="3">
    <source>
        <dbReference type="Google" id="ProtNLM"/>
    </source>
</evidence>
<dbReference type="GeneID" id="63834731"/>
<comment type="caution">
    <text evidence="1">The sequence shown here is derived from an EMBL/GenBank/DDBJ whole genome shotgun (WGS) entry which is preliminary data.</text>
</comment>
<dbReference type="AlphaFoldDB" id="A0A9P5CLX6"/>
<name>A0A9P5CLX6_CRYP1</name>
<dbReference type="InterPro" id="IPR029058">
    <property type="entry name" value="AB_hydrolase_fold"/>
</dbReference>